<dbReference type="PANTHER" id="PTHR30055">
    <property type="entry name" value="HTH-TYPE TRANSCRIPTIONAL REGULATOR RUTR"/>
    <property type="match status" value="1"/>
</dbReference>
<dbReference type="InterPro" id="IPR050109">
    <property type="entry name" value="HTH-type_TetR-like_transc_reg"/>
</dbReference>
<dbReference type="PANTHER" id="PTHR30055:SF146">
    <property type="entry name" value="HTH-TYPE TRANSCRIPTIONAL DUAL REGULATOR CECR"/>
    <property type="match status" value="1"/>
</dbReference>
<dbReference type="GO" id="GO:0003700">
    <property type="term" value="F:DNA-binding transcription factor activity"/>
    <property type="evidence" value="ECO:0007669"/>
    <property type="project" value="TreeGrafter"/>
</dbReference>
<proteinExistence type="predicted"/>
<accession>A0A2X3VQX8</accession>
<dbReference type="Pfam" id="PF00440">
    <property type="entry name" value="TetR_N"/>
    <property type="match status" value="1"/>
</dbReference>
<dbReference type="Gene3D" id="1.10.357.10">
    <property type="entry name" value="Tetracycline Repressor, domain 2"/>
    <property type="match status" value="1"/>
</dbReference>
<evidence type="ECO:0000256" key="1">
    <source>
        <dbReference type="ARBA" id="ARBA00023125"/>
    </source>
</evidence>
<keyword evidence="1 2" id="KW-0238">DNA-binding</keyword>
<dbReference type="GO" id="GO:0000976">
    <property type="term" value="F:transcription cis-regulatory region binding"/>
    <property type="evidence" value="ECO:0007669"/>
    <property type="project" value="TreeGrafter"/>
</dbReference>
<evidence type="ECO:0000313" key="5">
    <source>
        <dbReference type="Proteomes" id="UP000249623"/>
    </source>
</evidence>
<dbReference type="InterPro" id="IPR001647">
    <property type="entry name" value="HTH_TetR"/>
</dbReference>
<reference evidence="4 5" key="1">
    <citation type="submission" date="2018-06" db="EMBL/GenBank/DDBJ databases">
        <authorList>
            <consortium name="Pathogen Informatics"/>
            <person name="Doyle S."/>
        </authorList>
    </citation>
    <scope>NUCLEOTIDE SEQUENCE [LARGE SCALE GENOMIC DNA]</scope>
    <source>
        <strain evidence="4 5">NCTC11085</strain>
    </source>
</reference>
<dbReference type="Proteomes" id="UP000249623">
    <property type="component" value="Chromosome 1"/>
</dbReference>
<name>A0A2X3VQX8_STRSA</name>
<dbReference type="InterPro" id="IPR009057">
    <property type="entry name" value="Homeodomain-like_sf"/>
</dbReference>
<gene>
    <name evidence="4" type="primary">kstR2</name>
    <name evidence="4" type="ORF">NCTC11085_01998</name>
</gene>
<evidence type="ECO:0000256" key="2">
    <source>
        <dbReference type="PROSITE-ProRule" id="PRU00335"/>
    </source>
</evidence>
<dbReference type="AlphaFoldDB" id="A0A2X3VQX8"/>
<dbReference type="EMBL" id="LS483346">
    <property type="protein sequence ID" value="SQF35857.1"/>
    <property type="molecule type" value="Genomic_DNA"/>
</dbReference>
<protein>
    <submittedName>
        <fullName evidence="4">TetR-type transcriptional regulator</fullName>
    </submittedName>
</protein>
<feature type="DNA-binding region" description="H-T-H motif" evidence="2">
    <location>
        <begin position="30"/>
        <end position="49"/>
    </location>
</feature>
<feature type="domain" description="HTH tetR-type" evidence="3">
    <location>
        <begin position="7"/>
        <end position="67"/>
    </location>
</feature>
<dbReference type="PROSITE" id="PS50977">
    <property type="entry name" value="HTH_TETR_2"/>
    <property type="match status" value="1"/>
</dbReference>
<sequence>MKVSKKEKNRQAILEVAGELFLSKGFGAVSMREIAEVCDIATGTLYNYFKSKGQIFIEIVLQKQFKLTTKFDENAETYTELVASIKKQIISDVGTITEVEKSDWQSVFQILTSDADSSQYLSNLLYLDSQYLQSIKTYLESKAHLLPENYPIDLLLEILYNSLGLLVIRYLYTDMPPSLLMEKGLEQIEFIMGQGGIKY</sequence>
<organism evidence="4 5">
    <name type="scientific">Streptococcus sanguinis</name>
    <dbReference type="NCBI Taxonomy" id="1305"/>
    <lineage>
        <taxon>Bacteria</taxon>
        <taxon>Bacillati</taxon>
        <taxon>Bacillota</taxon>
        <taxon>Bacilli</taxon>
        <taxon>Lactobacillales</taxon>
        <taxon>Streptococcaceae</taxon>
        <taxon>Streptococcus</taxon>
    </lineage>
</organism>
<dbReference type="PRINTS" id="PR00455">
    <property type="entry name" value="HTHTETR"/>
</dbReference>
<dbReference type="RefSeq" id="WP_002926722.1">
    <property type="nucleotide sequence ID" value="NZ_CP071430.1"/>
</dbReference>
<evidence type="ECO:0000313" key="4">
    <source>
        <dbReference type="EMBL" id="SQF35857.1"/>
    </source>
</evidence>
<dbReference type="SUPFAM" id="SSF46689">
    <property type="entry name" value="Homeodomain-like"/>
    <property type="match status" value="1"/>
</dbReference>
<dbReference type="PROSITE" id="PS01081">
    <property type="entry name" value="HTH_TETR_1"/>
    <property type="match status" value="1"/>
</dbReference>
<evidence type="ECO:0000259" key="3">
    <source>
        <dbReference type="PROSITE" id="PS50977"/>
    </source>
</evidence>
<dbReference type="InterPro" id="IPR023772">
    <property type="entry name" value="DNA-bd_HTH_TetR-type_CS"/>
</dbReference>